<comment type="caution">
    <text evidence="1">The sequence shown here is derived from an EMBL/GenBank/DDBJ whole genome shotgun (WGS) entry which is preliminary data.</text>
</comment>
<name>A0ABU0XWL3_9BURK</name>
<accession>A0ABU0XWL3</accession>
<dbReference type="EMBL" id="JAVFKP010000004">
    <property type="protein sequence ID" value="MDQ4627953.1"/>
    <property type="molecule type" value="Genomic_DNA"/>
</dbReference>
<sequence>MRKIISCFFALNLEFISQQSISKNFPDQNTNVKEYMSNTENSEEKISGKKFEILLIAFYEFKKMQKNISDFEIYIQDNNEDVEITFVPNFSPGEKILGGKTSLGRSITYTISKKTKEIIKSNYHR</sequence>
<dbReference type="RefSeq" id="WP_307779843.1">
    <property type="nucleotide sequence ID" value="NZ_JAVFKP010000004.1"/>
</dbReference>
<reference evidence="1 2" key="1">
    <citation type="submission" date="2023-08" db="EMBL/GenBank/DDBJ databases">
        <title>Draft genome sequence of Janthinobacterium lividum.</title>
        <authorList>
            <person name="Chun B.H."/>
            <person name="Lee Y."/>
        </authorList>
    </citation>
    <scope>NUCLEOTIDE SEQUENCE [LARGE SCALE GENOMIC DNA]</scope>
    <source>
        <strain evidence="1 2">AMJK</strain>
    </source>
</reference>
<evidence type="ECO:0000313" key="1">
    <source>
        <dbReference type="EMBL" id="MDQ4627953.1"/>
    </source>
</evidence>
<protein>
    <submittedName>
        <fullName evidence="1">Uncharacterized protein</fullName>
    </submittedName>
</protein>
<proteinExistence type="predicted"/>
<organism evidence="1 2">
    <name type="scientific">Janthinobacterium lividum</name>
    <dbReference type="NCBI Taxonomy" id="29581"/>
    <lineage>
        <taxon>Bacteria</taxon>
        <taxon>Pseudomonadati</taxon>
        <taxon>Pseudomonadota</taxon>
        <taxon>Betaproteobacteria</taxon>
        <taxon>Burkholderiales</taxon>
        <taxon>Oxalobacteraceae</taxon>
        <taxon>Janthinobacterium</taxon>
    </lineage>
</organism>
<dbReference type="Proteomes" id="UP001237592">
    <property type="component" value="Unassembled WGS sequence"/>
</dbReference>
<keyword evidence="2" id="KW-1185">Reference proteome</keyword>
<gene>
    <name evidence="1" type="ORF">RB624_18835</name>
</gene>
<evidence type="ECO:0000313" key="2">
    <source>
        <dbReference type="Proteomes" id="UP001237592"/>
    </source>
</evidence>